<feature type="coiled-coil region" evidence="1">
    <location>
        <begin position="9"/>
        <end position="65"/>
    </location>
</feature>
<name>A0A1B1E3V3_9APIC</name>
<sequence length="491" mass="58551">MKSQKDDKLSNLKDLVPFYKKDNEKLNENTEDIVYSVKKKFNFIKEKKETTFNKYENTKVRLEMDGSNIPPEKSNGKNQRTDGEAVAKSLDLLNRELKLNKISLVQQKIEHEELKTKNEEILNKFENLKHSKYTYQIMLQRLKKEKKMLYFYLNSLERTVTSLKNNERQLHNAIQKITSENKSLKKSIDEKKTEIMRAKNKNEEILKYMNVNKEHSNILRIRREMISEYKNNKLHNADIALMVEEKKKFKKLLIYYLLHNNYLKLSASNIFENASNIYATISKLREATGVTDIYDINQKFQDIENKKNLLQKEEESSQKKLEDAIQEYIHLNNDIINTFSEDKNILKNKILNEKEKISDDMYDMYKLVFASEKELEDINIKLDKIKKFLEKQNNYFHSINMEDKVEFHSNEDMLQYIKNLKTVIEILMRITQKNRENGNISRSYKSLEFLEIINLYKNVDFHKNMCRVDDTLDLENSIKLESKILAKGKHM</sequence>
<evidence type="ECO:0000313" key="2">
    <source>
        <dbReference type="EMBL" id="ANQ09693.1"/>
    </source>
</evidence>
<evidence type="ECO:0000256" key="1">
    <source>
        <dbReference type="SAM" id="Coils"/>
    </source>
</evidence>
<dbReference type="EMBL" id="CP016250">
    <property type="protein sequence ID" value="ANQ09693.1"/>
    <property type="molecule type" value="Genomic_DNA"/>
</dbReference>
<evidence type="ECO:0008006" key="4">
    <source>
        <dbReference type="Google" id="ProtNLM"/>
    </source>
</evidence>
<dbReference type="KEGG" id="pcot:PCOAH_00047120"/>
<accession>A0A1B1E3V3</accession>
<proteinExistence type="predicted"/>
<feature type="coiled-coil region" evidence="1">
    <location>
        <begin position="293"/>
        <end position="327"/>
    </location>
</feature>
<keyword evidence="3" id="KW-1185">Reference proteome</keyword>
<keyword evidence="1" id="KW-0175">Coiled coil</keyword>
<dbReference type="Proteomes" id="UP000092716">
    <property type="component" value="Chromosome 12"/>
</dbReference>
<dbReference type="OrthoDB" id="391179at2759"/>
<reference evidence="3" key="1">
    <citation type="submission" date="2016-06" db="EMBL/GenBank/DDBJ databases">
        <title>First high quality genome sequence of Plasmodium coatneyi using continuous long reads from single molecule, real-time sequencing.</title>
        <authorList>
            <person name="Chien J.-T."/>
            <person name="Pakala S.B."/>
            <person name="Geraldo J.A."/>
            <person name="Lapp S.A."/>
            <person name="Barnwell J.W."/>
            <person name="Kissinger J.C."/>
            <person name="Galinski M.R."/>
            <person name="Humphrey J.C."/>
        </authorList>
    </citation>
    <scope>NUCLEOTIDE SEQUENCE [LARGE SCALE GENOMIC DNA]</scope>
    <source>
        <strain evidence="3">Hackeri</strain>
    </source>
</reference>
<dbReference type="GeneID" id="30911443"/>
<feature type="coiled-coil region" evidence="1">
    <location>
        <begin position="104"/>
        <end position="201"/>
    </location>
</feature>
<dbReference type="AlphaFoldDB" id="A0A1B1E3V3"/>
<dbReference type="RefSeq" id="XP_019916388.1">
    <property type="nucleotide sequence ID" value="XM_020061496.1"/>
</dbReference>
<evidence type="ECO:0000313" key="3">
    <source>
        <dbReference type="Proteomes" id="UP000092716"/>
    </source>
</evidence>
<dbReference type="VEuPathDB" id="PlasmoDB:PCOAH_00047120"/>
<gene>
    <name evidence="2" type="ORF">PCOAH_00047120</name>
</gene>
<protein>
    <recommendedName>
        <fullName evidence="4">Protein SOC3</fullName>
    </recommendedName>
</protein>
<organism evidence="2 3">
    <name type="scientific">Plasmodium coatneyi</name>
    <dbReference type="NCBI Taxonomy" id="208452"/>
    <lineage>
        <taxon>Eukaryota</taxon>
        <taxon>Sar</taxon>
        <taxon>Alveolata</taxon>
        <taxon>Apicomplexa</taxon>
        <taxon>Aconoidasida</taxon>
        <taxon>Haemosporida</taxon>
        <taxon>Plasmodiidae</taxon>
        <taxon>Plasmodium</taxon>
    </lineage>
</organism>